<dbReference type="NCBIfam" id="TIGR00753">
    <property type="entry name" value="undec_PP_bacA"/>
    <property type="match status" value="1"/>
</dbReference>
<keyword evidence="6 14" id="KW-0812">Transmembrane</keyword>
<evidence type="ECO:0000256" key="4">
    <source>
        <dbReference type="ARBA" id="ARBA00021581"/>
    </source>
</evidence>
<dbReference type="Proteomes" id="UP000178264">
    <property type="component" value="Unassembled WGS sequence"/>
</dbReference>
<dbReference type="GO" id="GO:0071555">
    <property type="term" value="P:cell wall organization"/>
    <property type="evidence" value="ECO:0007669"/>
    <property type="project" value="UniProtKB-KW"/>
</dbReference>
<keyword evidence="8 14" id="KW-1133">Transmembrane helix</keyword>
<keyword evidence="14" id="KW-0133">Cell shape</keyword>
<evidence type="ECO:0000256" key="7">
    <source>
        <dbReference type="ARBA" id="ARBA00022801"/>
    </source>
</evidence>
<evidence type="ECO:0000256" key="5">
    <source>
        <dbReference type="ARBA" id="ARBA00022475"/>
    </source>
</evidence>
<keyword evidence="14" id="KW-0573">Peptidoglycan synthesis</keyword>
<feature type="transmembrane region" description="Helical" evidence="14">
    <location>
        <begin position="142"/>
        <end position="168"/>
    </location>
</feature>
<evidence type="ECO:0000256" key="13">
    <source>
        <dbReference type="ARBA" id="ARBA00047594"/>
    </source>
</evidence>
<dbReference type="EC" id="3.6.1.27" evidence="3 14"/>
<dbReference type="EMBL" id="MGER01000029">
    <property type="protein sequence ID" value="OGL88473.1"/>
    <property type="molecule type" value="Genomic_DNA"/>
</dbReference>
<evidence type="ECO:0000256" key="14">
    <source>
        <dbReference type="HAMAP-Rule" id="MF_01006"/>
    </source>
</evidence>
<gene>
    <name evidence="14" type="primary">uppP</name>
    <name evidence="15" type="ORF">A3I42_03295</name>
</gene>
<evidence type="ECO:0000256" key="9">
    <source>
        <dbReference type="ARBA" id="ARBA00023136"/>
    </source>
</evidence>
<dbReference type="GO" id="GO:0050380">
    <property type="term" value="F:undecaprenyl-diphosphatase activity"/>
    <property type="evidence" value="ECO:0007669"/>
    <property type="project" value="UniProtKB-UniRule"/>
</dbReference>
<accession>A0A1F7VDF9</accession>
<evidence type="ECO:0000256" key="2">
    <source>
        <dbReference type="ARBA" id="ARBA00010621"/>
    </source>
</evidence>
<feature type="transmembrane region" description="Helical" evidence="14">
    <location>
        <begin position="38"/>
        <end position="60"/>
    </location>
</feature>
<evidence type="ECO:0000313" key="16">
    <source>
        <dbReference type="Proteomes" id="UP000178264"/>
    </source>
</evidence>
<feature type="transmembrane region" description="Helical" evidence="14">
    <location>
        <begin position="210"/>
        <end position="227"/>
    </location>
</feature>
<keyword evidence="14" id="KW-0961">Cell wall biogenesis/degradation</keyword>
<evidence type="ECO:0000256" key="12">
    <source>
        <dbReference type="ARBA" id="ARBA00032932"/>
    </source>
</evidence>
<protein>
    <recommendedName>
        <fullName evidence="4 14">Undecaprenyl-diphosphatase</fullName>
        <ecNumber evidence="3 14">3.6.1.27</ecNumber>
    </recommendedName>
    <alternativeName>
        <fullName evidence="12 14">Bacitracin resistance protein</fullName>
    </alternativeName>
    <alternativeName>
        <fullName evidence="11 14">Undecaprenyl pyrophosphate phosphatase</fullName>
    </alternativeName>
</protein>
<comment type="caution">
    <text evidence="15">The sequence shown here is derived from an EMBL/GenBank/DDBJ whole genome shotgun (WGS) entry which is preliminary data.</text>
</comment>
<dbReference type="HAMAP" id="MF_01006">
    <property type="entry name" value="Undec_diphosphatase"/>
    <property type="match status" value="1"/>
</dbReference>
<feature type="transmembrane region" description="Helical" evidence="14">
    <location>
        <begin position="180"/>
        <end position="198"/>
    </location>
</feature>
<keyword evidence="7 14" id="KW-0378">Hydrolase</keyword>
<evidence type="ECO:0000256" key="6">
    <source>
        <dbReference type="ARBA" id="ARBA00022692"/>
    </source>
</evidence>
<feature type="transmembrane region" description="Helical" evidence="14">
    <location>
        <begin position="239"/>
        <end position="258"/>
    </location>
</feature>
<evidence type="ECO:0000256" key="8">
    <source>
        <dbReference type="ARBA" id="ARBA00022989"/>
    </source>
</evidence>
<dbReference type="Pfam" id="PF02673">
    <property type="entry name" value="BacA"/>
    <property type="match status" value="1"/>
</dbReference>
<evidence type="ECO:0000256" key="10">
    <source>
        <dbReference type="ARBA" id="ARBA00023251"/>
    </source>
</evidence>
<evidence type="ECO:0000256" key="1">
    <source>
        <dbReference type="ARBA" id="ARBA00004651"/>
    </source>
</evidence>
<dbReference type="GO" id="GO:0009252">
    <property type="term" value="P:peptidoglycan biosynthetic process"/>
    <property type="evidence" value="ECO:0007669"/>
    <property type="project" value="UniProtKB-KW"/>
</dbReference>
<dbReference type="AlphaFoldDB" id="A0A1F7VDF9"/>
<comment type="subcellular location">
    <subcellularLocation>
        <location evidence="1 14">Cell membrane</location>
        <topology evidence="1 14">Multi-pass membrane protein</topology>
    </subcellularLocation>
</comment>
<keyword evidence="5 14" id="KW-1003">Cell membrane</keyword>
<proteinExistence type="inferred from homology"/>
<keyword evidence="9 14" id="KW-0472">Membrane</keyword>
<comment type="miscellaneous">
    <text evidence="14">Bacitracin is thought to be involved in the inhibition of peptidoglycan synthesis by sequestering undecaprenyl diphosphate, thereby reducing the pool of lipid carrier available.</text>
</comment>
<feature type="transmembrane region" description="Helical" evidence="14">
    <location>
        <begin position="103"/>
        <end position="121"/>
    </location>
</feature>
<sequence>MTLLHAILLSLIEGITEFLPVSSTGHLIVMAKLLGIETTSFSTSFEIFIQLGAILAVVALYGKSFLRDRAAWVRVAAAFMPTAIVGLALYKMIKETLLTDPRITVWALFVGGVVLILFEWWHARRMKVARVATIAQLSWQKAMVVGLFQSLSVVPGVSRAAATIVGGLTMGWDRKTAVEFSFFLAVPTMLAASGLDLLKSGASFSGDEILLLGTGFACSFLVAYVVVKWFVHFIETHTFVQFGVYRILLAFVMWRLLLT</sequence>
<dbReference type="GO" id="GO:0008360">
    <property type="term" value="P:regulation of cell shape"/>
    <property type="evidence" value="ECO:0007669"/>
    <property type="project" value="UniProtKB-KW"/>
</dbReference>
<name>A0A1F7VDF9_9BACT</name>
<evidence type="ECO:0000256" key="3">
    <source>
        <dbReference type="ARBA" id="ARBA00012374"/>
    </source>
</evidence>
<comment type="catalytic activity">
    <reaction evidence="13 14">
        <text>di-trans,octa-cis-undecaprenyl diphosphate + H2O = di-trans,octa-cis-undecaprenyl phosphate + phosphate + H(+)</text>
        <dbReference type="Rhea" id="RHEA:28094"/>
        <dbReference type="ChEBI" id="CHEBI:15377"/>
        <dbReference type="ChEBI" id="CHEBI:15378"/>
        <dbReference type="ChEBI" id="CHEBI:43474"/>
        <dbReference type="ChEBI" id="CHEBI:58405"/>
        <dbReference type="ChEBI" id="CHEBI:60392"/>
        <dbReference type="EC" id="3.6.1.27"/>
    </reaction>
</comment>
<evidence type="ECO:0000313" key="15">
    <source>
        <dbReference type="EMBL" id="OGL88473.1"/>
    </source>
</evidence>
<reference evidence="15 16" key="1">
    <citation type="journal article" date="2016" name="Nat. Commun.">
        <title>Thousands of microbial genomes shed light on interconnected biogeochemical processes in an aquifer system.</title>
        <authorList>
            <person name="Anantharaman K."/>
            <person name="Brown C.T."/>
            <person name="Hug L.A."/>
            <person name="Sharon I."/>
            <person name="Castelle C.J."/>
            <person name="Probst A.J."/>
            <person name="Thomas B.C."/>
            <person name="Singh A."/>
            <person name="Wilkins M.J."/>
            <person name="Karaoz U."/>
            <person name="Brodie E.L."/>
            <person name="Williams K.H."/>
            <person name="Hubbard S.S."/>
            <person name="Banfield J.F."/>
        </authorList>
    </citation>
    <scope>NUCLEOTIDE SEQUENCE [LARGE SCALE GENOMIC DNA]</scope>
</reference>
<dbReference type="InterPro" id="IPR003824">
    <property type="entry name" value="UppP"/>
</dbReference>
<comment type="function">
    <text evidence="14">Catalyzes the dephosphorylation of undecaprenyl diphosphate (UPP). Confers resistance to bacitracin.</text>
</comment>
<comment type="similarity">
    <text evidence="2 14">Belongs to the UppP family.</text>
</comment>
<keyword evidence="10 14" id="KW-0046">Antibiotic resistance</keyword>
<dbReference type="GO" id="GO:0046677">
    <property type="term" value="P:response to antibiotic"/>
    <property type="evidence" value="ECO:0007669"/>
    <property type="project" value="UniProtKB-UniRule"/>
</dbReference>
<feature type="transmembrane region" description="Helical" evidence="14">
    <location>
        <begin position="72"/>
        <end position="91"/>
    </location>
</feature>
<dbReference type="PANTHER" id="PTHR30622">
    <property type="entry name" value="UNDECAPRENYL-DIPHOSPHATASE"/>
    <property type="match status" value="1"/>
</dbReference>
<evidence type="ECO:0000256" key="11">
    <source>
        <dbReference type="ARBA" id="ARBA00032707"/>
    </source>
</evidence>
<dbReference type="PANTHER" id="PTHR30622:SF3">
    <property type="entry name" value="UNDECAPRENYL-DIPHOSPHATASE"/>
    <property type="match status" value="1"/>
</dbReference>
<dbReference type="GO" id="GO:0005886">
    <property type="term" value="C:plasma membrane"/>
    <property type="evidence" value="ECO:0007669"/>
    <property type="project" value="UniProtKB-SubCell"/>
</dbReference>
<organism evidence="15 16">
    <name type="scientific">Candidatus Uhrbacteria bacterium RIFCSPLOWO2_02_FULL_49_11</name>
    <dbReference type="NCBI Taxonomy" id="1802409"/>
    <lineage>
        <taxon>Bacteria</taxon>
        <taxon>Candidatus Uhriibacteriota</taxon>
    </lineage>
</organism>